<feature type="region of interest" description="Disordered" evidence="2">
    <location>
        <begin position="508"/>
        <end position="559"/>
    </location>
</feature>
<dbReference type="SMART" id="SM00313">
    <property type="entry name" value="PXA"/>
    <property type="match status" value="1"/>
</dbReference>
<dbReference type="InterPro" id="IPR001683">
    <property type="entry name" value="PX_dom"/>
</dbReference>
<feature type="compositionally biased region" description="Low complexity" evidence="2">
    <location>
        <begin position="117"/>
        <end position="135"/>
    </location>
</feature>
<feature type="domain" description="PXA" evidence="4">
    <location>
        <begin position="289"/>
        <end position="463"/>
    </location>
</feature>
<dbReference type="InterPro" id="IPR003114">
    <property type="entry name" value="Phox_assoc"/>
</dbReference>
<accession>A0A197K2J5</accession>
<evidence type="ECO:0000256" key="1">
    <source>
        <dbReference type="ARBA" id="ARBA00010883"/>
    </source>
</evidence>
<feature type="compositionally biased region" description="Polar residues" evidence="2">
    <location>
        <begin position="72"/>
        <end position="99"/>
    </location>
</feature>
<feature type="compositionally biased region" description="Polar residues" evidence="2">
    <location>
        <begin position="44"/>
        <end position="53"/>
    </location>
</feature>
<evidence type="ECO:0000256" key="2">
    <source>
        <dbReference type="SAM" id="MobiDB-lite"/>
    </source>
</evidence>
<dbReference type="SUPFAM" id="SSF64268">
    <property type="entry name" value="PX domain"/>
    <property type="match status" value="1"/>
</dbReference>
<dbReference type="Pfam" id="PF00787">
    <property type="entry name" value="PX"/>
    <property type="match status" value="1"/>
</dbReference>
<feature type="compositionally biased region" description="Polar residues" evidence="2">
    <location>
        <begin position="1018"/>
        <end position="1033"/>
    </location>
</feature>
<feature type="region of interest" description="Disordered" evidence="2">
    <location>
        <begin position="1"/>
        <end position="163"/>
    </location>
</feature>
<keyword evidence="3" id="KW-0472">Membrane</keyword>
<feature type="region of interest" description="Disordered" evidence="2">
    <location>
        <begin position="946"/>
        <end position="1033"/>
    </location>
</feature>
<keyword evidence="3" id="KW-1133">Transmembrane helix</keyword>
<dbReference type="Pfam" id="PF08628">
    <property type="entry name" value="Nexin_C"/>
    <property type="match status" value="1"/>
</dbReference>
<evidence type="ECO:0000313" key="6">
    <source>
        <dbReference type="Proteomes" id="UP000078512"/>
    </source>
</evidence>
<dbReference type="EMBL" id="KV442034">
    <property type="protein sequence ID" value="OAQ30679.1"/>
    <property type="molecule type" value="Genomic_DNA"/>
</dbReference>
<dbReference type="PANTHER" id="PTHR22775">
    <property type="entry name" value="SORTING NEXIN"/>
    <property type="match status" value="1"/>
</dbReference>
<keyword evidence="3" id="KW-0812">Transmembrane</keyword>
<dbReference type="Gene3D" id="3.30.1520.10">
    <property type="entry name" value="Phox-like domain"/>
    <property type="match status" value="1"/>
</dbReference>
<feature type="compositionally biased region" description="Polar residues" evidence="2">
    <location>
        <begin position="1066"/>
        <end position="1101"/>
    </location>
</feature>
<dbReference type="SUPFAM" id="SSF48097">
    <property type="entry name" value="Regulator of G-protein signaling, RGS"/>
    <property type="match status" value="1"/>
</dbReference>
<evidence type="ECO:0000313" key="5">
    <source>
        <dbReference type="EMBL" id="OAQ30679.1"/>
    </source>
</evidence>
<feature type="region of interest" description="Disordered" evidence="2">
    <location>
        <begin position="703"/>
        <end position="725"/>
    </location>
</feature>
<protein>
    <recommendedName>
        <fullName evidence="4">PXA domain-containing protein</fullName>
    </recommendedName>
</protein>
<dbReference type="InterPro" id="IPR036871">
    <property type="entry name" value="PX_dom_sf"/>
</dbReference>
<keyword evidence="6" id="KW-1185">Reference proteome</keyword>
<feature type="compositionally biased region" description="Polar residues" evidence="2">
    <location>
        <begin position="546"/>
        <end position="557"/>
    </location>
</feature>
<name>A0A197K2J5_9FUNG</name>
<feature type="compositionally biased region" description="Polar residues" evidence="2">
    <location>
        <begin position="987"/>
        <end position="1000"/>
    </location>
</feature>
<sequence length="1365" mass="148196">MEIAPPFPSPSSSFTKDHDDDIITPFTTTTHAQVSPASVEPSPLLTQHHATLESNTTSTNRSSTDSDDSSNGLTATTTITSPALPHTTSPNNDLTTIRTPTPALSEKKSNNTIDACSSSELSSSSPKEESPSSIPATATVIPSPPPADTQTVPDSDRPRTISNDTPYATLEHILTQLKEQPDRVVTIASVVGGLIVIRYILPRIGWANLFVGMLGMGFGGFIVAFYLLAVPEATRLKRASTVAKFGRHHNQSFEIVDGVPSWSESHEKPLTITPLPEAKDSDLQRVTISPDIDPMVEDMISYALRDFVNVPVGLVSEGQHNVPLRASMVAMAMNLTSRFSNVRLPETALLAVFGLQNSFIVHLRAYRELRASRLPIATYVAAHANPDSVIGRCYHKEERQKQLRSTAKAICQALLSKGDQQSKALFAVMQEIMASHVLESTLDYVCDPDFINLSIIDYFNTSATERKDGAAASEAARSTTREAKLEEAPISSLADSILMNAAHLIDKTSRDPQESGPVIQKPTPQHTIPLLDTSAASRTREGPRSAQVSTPRSASATQDKHFIALPKPSVTLKDVLSHKNEHTDIYQEFMAYVQVWDAMDLVQFWVMIDIFHRQIEQGTFANPEDLRREANNIFESYCGQDPDQQVTGICDAKGGAVLKNLRKNIRPNPAYCFAEPQEWAMSVLEQQYWEPFKSKQEREAAAKVAVETPQKSVPESPVQQQHPQQLVDDVAPRPSLASMRSSSSLSLAASPIDLDSVVERTTSTPQPISVPKLSVQAINLTDMVNRRPKTLMSTSELSYMVEVQTHAGQGWMVTRTFQQLEQLQQALLQQYPVVQRSIFPRWRLQPSDKVCLGLQNFMRAMLAIPEVSESMSLSWFLSKDFDQSPLNVQEAGLFRNSMPSTSNPLAESGKAIGLAASQGAKTALRQASEASLSAGRFFKSIGAAVSNGTSASSPQLTPMSEEKSARGSFDSVRSSSSTFTLPERQQHNAGQPMTPGSTPVPTGPHSTPMPGMEGPRSDTPSRFSSSLQDEATQSPIASNLTAQELSALASPVPTAAARKSDASGFESGSQTGFANLPGPSNTLDSLPGQGRSTPAPVSSLESAPTIAPIPSTTPSITAPTITTAPTAGAPSLPKKKMALLSNDELDLLIETSFTVLEDIMDFSKGQSIRRMTFGVLRELVRKSYRVAINQSFSTWVEQSTSHESTVEMVRWMKEDLLWPNGEWPVVPPAPVTAAVAAGSEDKAEKEIIRVGEDSYEIGSDGIAVKVQPSNNNNNNSTSSKTTDKTVATTTVPVPAARTEKEKEVTREKARELVKIMLPGSLVTVLGKEAVLRGLVDVFEMMQIKELNLGLALSVLEMTVRLTLSR</sequence>
<dbReference type="Gene3D" id="1.10.167.10">
    <property type="entry name" value="Regulator of G-protein Signalling 4, domain 2"/>
    <property type="match status" value="1"/>
</dbReference>
<proteinExistence type="inferred from homology"/>
<gene>
    <name evidence="5" type="ORF">K457DRAFT_136951</name>
</gene>
<dbReference type="InterPro" id="IPR044926">
    <property type="entry name" value="RGS_subdomain_2"/>
</dbReference>
<feature type="compositionally biased region" description="Polar residues" evidence="2">
    <location>
        <begin position="946"/>
        <end position="958"/>
    </location>
</feature>
<feature type="compositionally biased region" description="Polar residues" evidence="2">
    <location>
        <begin position="709"/>
        <end position="724"/>
    </location>
</feature>
<dbReference type="PANTHER" id="PTHR22775:SF3">
    <property type="entry name" value="SORTING NEXIN-13"/>
    <property type="match status" value="1"/>
</dbReference>
<comment type="similarity">
    <text evidence="1">Belongs to the sorting nexin family.</text>
</comment>
<reference evidence="5 6" key="1">
    <citation type="submission" date="2016-05" db="EMBL/GenBank/DDBJ databases">
        <title>Genome sequencing reveals origins of a unique bacterial endosymbiosis in the earliest lineages of terrestrial Fungi.</title>
        <authorList>
            <consortium name="DOE Joint Genome Institute"/>
            <person name="Uehling J."/>
            <person name="Gryganskyi A."/>
            <person name="Hameed K."/>
            <person name="Tschaplinski T."/>
            <person name="Misztal P."/>
            <person name="Wu S."/>
            <person name="Desiro A."/>
            <person name="Vande Pol N."/>
            <person name="Du Z.-Y."/>
            <person name="Zienkiewicz A."/>
            <person name="Zienkiewicz K."/>
            <person name="Morin E."/>
            <person name="Tisserant E."/>
            <person name="Splivallo R."/>
            <person name="Hainaut M."/>
            <person name="Henrissat B."/>
            <person name="Ohm R."/>
            <person name="Kuo A."/>
            <person name="Yan J."/>
            <person name="Lipzen A."/>
            <person name="Nolan M."/>
            <person name="Labutti K."/>
            <person name="Barry K."/>
            <person name="Goldstein A."/>
            <person name="Labbe J."/>
            <person name="Schadt C."/>
            <person name="Tuskan G."/>
            <person name="Grigoriev I."/>
            <person name="Martin F."/>
            <person name="Vilgalys R."/>
            <person name="Bonito G."/>
        </authorList>
    </citation>
    <scope>NUCLEOTIDE SEQUENCE [LARGE SCALE GENOMIC DNA]</scope>
    <source>
        <strain evidence="5 6">AG-77</strain>
    </source>
</reference>
<evidence type="ECO:0000259" key="4">
    <source>
        <dbReference type="PROSITE" id="PS51207"/>
    </source>
</evidence>
<dbReference type="InterPro" id="IPR013937">
    <property type="entry name" value="Sorting_nexin_C"/>
</dbReference>
<dbReference type="PROSITE" id="PS51207">
    <property type="entry name" value="PXA"/>
    <property type="match status" value="1"/>
</dbReference>
<feature type="compositionally biased region" description="Low complexity" evidence="2">
    <location>
        <begin position="1102"/>
        <end position="1131"/>
    </location>
</feature>
<organism evidence="5 6">
    <name type="scientific">Linnemannia elongata AG-77</name>
    <dbReference type="NCBI Taxonomy" id="1314771"/>
    <lineage>
        <taxon>Eukaryota</taxon>
        <taxon>Fungi</taxon>
        <taxon>Fungi incertae sedis</taxon>
        <taxon>Mucoromycota</taxon>
        <taxon>Mortierellomycotina</taxon>
        <taxon>Mortierellomycetes</taxon>
        <taxon>Mortierellales</taxon>
        <taxon>Mortierellaceae</taxon>
        <taxon>Linnemannia</taxon>
    </lineage>
</organism>
<feature type="transmembrane region" description="Helical" evidence="3">
    <location>
        <begin position="207"/>
        <end position="228"/>
    </location>
</feature>
<feature type="region of interest" description="Disordered" evidence="2">
    <location>
        <begin position="1264"/>
        <end position="1285"/>
    </location>
</feature>
<dbReference type="Proteomes" id="UP000078512">
    <property type="component" value="Unassembled WGS sequence"/>
</dbReference>
<dbReference type="InterPro" id="IPR036305">
    <property type="entry name" value="RGS_sf"/>
</dbReference>
<feature type="region of interest" description="Disordered" evidence="2">
    <location>
        <begin position="1058"/>
        <end position="1132"/>
    </location>
</feature>
<evidence type="ECO:0000256" key="3">
    <source>
        <dbReference type="SAM" id="Phobius"/>
    </source>
</evidence>
<feature type="compositionally biased region" description="Low complexity" evidence="2">
    <location>
        <begin position="54"/>
        <end position="63"/>
    </location>
</feature>
<feature type="region of interest" description="Disordered" evidence="2">
    <location>
        <begin position="467"/>
        <end position="486"/>
    </location>
</feature>
<dbReference type="Pfam" id="PF02194">
    <property type="entry name" value="PXA"/>
    <property type="match status" value="1"/>
</dbReference>
<dbReference type="GO" id="GO:0035091">
    <property type="term" value="F:phosphatidylinositol binding"/>
    <property type="evidence" value="ECO:0007669"/>
    <property type="project" value="InterPro"/>
</dbReference>
<feature type="compositionally biased region" description="Low complexity" evidence="2">
    <location>
        <begin position="966"/>
        <end position="977"/>
    </location>
</feature>
<feature type="transmembrane region" description="Helical" evidence="3">
    <location>
        <begin position="184"/>
        <end position="201"/>
    </location>
</feature>
<dbReference type="OrthoDB" id="120967at2759"/>